<feature type="compositionally biased region" description="Low complexity" evidence="2">
    <location>
        <begin position="597"/>
        <end position="609"/>
    </location>
</feature>
<feature type="compositionally biased region" description="Low complexity" evidence="2">
    <location>
        <begin position="573"/>
        <end position="590"/>
    </location>
</feature>
<dbReference type="AlphaFoldDB" id="A0A5B9WAJ1"/>
<accession>A0A5B9WAJ1</accession>
<dbReference type="OrthoDB" id="282521at2"/>
<proteinExistence type="predicted"/>
<evidence type="ECO:0000256" key="2">
    <source>
        <dbReference type="SAM" id="MobiDB-lite"/>
    </source>
</evidence>
<feature type="compositionally biased region" description="Low complexity" evidence="2">
    <location>
        <begin position="1"/>
        <end position="10"/>
    </location>
</feature>
<organism evidence="4 5">
    <name type="scientific">Aquisphaera giovannonii</name>
    <dbReference type="NCBI Taxonomy" id="406548"/>
    <lineage>
        <taxon>Bacteria</taxon>
        <taxon>Pseudomonadati</taxon>
        <taxon>Planctomycetota</taxon>
        <taxon>Planctomycetia</taxon>
        <taxon>Isosphaerales</taxon>
        <taxon>Isosphaeraceae</taxon>
        <taxon>Aquisphaera</taxon>
    </lineage>
</organism>
<evidence type="ECO:0000313" key="4">
    <source>
        <dbReference type="EMBL" id="QEH37668.1"/>
    </source>
</evidence>
<dbReference type="KEGG" id="agv:OJF2_62590"/>
<feature type="region of interest" description="Disordered" evidence="2">
    <location>
        <begin position="573"/>
        <end position="662"/>
    </location>
</feature>
<keyword evidence="5" id="KW-1185">Reference proteome</keyword>
<dbReference type="InterPro" id="IPR014755">
    <property type="entry name" value="Cu-Rt/internalin_Ig-like"/>
</dbReference>
<name>A0A5B9WAJ1_9BACT</name>
<dbReference type="Pfam" id="PF13205">
    <property type="entry name" value="Big_5"/>
    <property type="match status" value="1"/>
</dbReference>
<feature type="compositionally biased region" description="Polar residues" evidence="2">
    <location>
        <begin position="622"/>
        <end position="634"/>
    </location>
</feature>
<dbReference type="Gene3D" id="2.60.40.1220">
    <property type="match status" value="1"/>
</dbReference>
<dbReference type="RefSeq" id="WP_148597195.1">
    <property type="nucleotide sequence ID" value="NZ_CP042997.1"/>
</dbReference>
<protein>
    <recommendedName>
        <fullName evidence="3">SbsA Ig-like domain-containing protein</fullName>
    </recommendedName>
</protein>
<reference evidence="4 5" key="1">
    <citation type="submission" date="2019-08" db="EMBL/GenBank/DDBJ databases">
        <title>Deep-cultivation of Planctomycetes and their phenomic and genomic characterization uncovers novel biology.</title>
        <authorList>
            <person name="Wiegand S."/>
            <person name="Jogler M."/>
            <person name="Boedeker C."/>
            <person name="Pinto D."/>
            <person name="Vollmers J."/>
            <person name="Rivas-Marin E."/>
            <person name="Kohn T."/>
            <person name="Peeters S.H."/>
            <person name="Heuer A."/>
            <person name="Rast P."/>
            <person name="Oberbeckmann S."/>
            <person name="Bunk B."/>
            <person name="Jeske O."/>
            <person name="Meyerdierks A."/>
            <person name="Storesund J.E."/>
            <person name="Kallscheuer N."/>
            <person name="Luecker S."/>
            <person name="Lage O.M."/>
            <person name="Pohl T."/>
            <person name="Merkel B.J."/>
            <person name="Hornburger P."/>
            <person name="Mueller R.-W."/>
            <person name="Bruemmer F."/>
            <person name="Labrenz M."/>
            <person name="Spormann A.M."/>
            <person name="Op den Camp H."/>
            <person name="Overmann J."/>
            <person name="Amann R."/>
            <person name="Jetten M.S.M."/>
            <person name="Mascher T."/>
            <person name="Medema M.H."/>
            <person name="Devos D.P."/>
            <person name="Kaster A.-K."/>
            <person name="Ovreas L."/>
            <person name="Rohde M."/>
            <person name="Galperin M.Y."/>
            <person name="Jogler C."/>
        </authorList>
    </citation>
    <scope>NUCLEOTIDE SEQUENCE [LARGE SCALE GENOMIC DNA]</scope>
    <source>
        <strain evidence="4 5">OJF2</strain>
    </source>
</reference>
<feature type="region of interest" description="Disordered" evidence="2">
    <location>
        <begin position="757"/>
        <end position="788"/>
    </location>
</feature>
<sequence length="851" mass="87547">MSRSPNAARRPSPRRRPRLDPLERRLALSGGIDPVDLPASVPSYQPAADPTPPADVALTLRPVTPADGAVLTSSPDSLVLEFNRPVFPDTVQSDVVLVRLDDAGNYVWAASLPPIVVDPSATRLTVPLDVQLSPGRYRLWVPGSSSIMDLDGNYLTDGVTDLVLGEFEVTSPRLRLSDATELGTPGSAPTDVVGSLDFGSPSTSVALYRVELAAGHFWRLGVESTAQRDGGALDSALALFDEGGRLISSQDAGRPDAPKDPFLFAGLQPGTYYIGVSGVGNLPDLPGGYDPLGGSYETVTQAQPGGLFTLHVVADAVDSPPAVLGLTLDHADPIDPAPTGLTLAFSRVIAGTSQLGDRQWTLDHGIEVVDGTGHAWPVRALSYPEEDARITYLFDRPLPPGHYAVRLPDRQGLTDLAGLSPVASGLPPGELGQFDVPARQGPRAPGDLGAMLPQAAIDGVSIDLSRAASQADSYRFVVTVPGLYVFRLGPGGGPAVVRLQGQGVNEDLSAADTNDTQLSPGVYTIRLQGPTAHSSGVTVTFGLASDPFEVLLANGVGQGPGLSLRLIARTAPEDTPADTPAAPGLAVGLGPLPGPPDAGRIGPAPLAGSSPPPVEPRAVRSIPSQGSPSATTTFIGAGGDLAGRPSLASPTPDASGQGAAPASATVDLRGALPGQSLNAWPLGPARLSWGDAGLADRAYGETATATIAPSLASLDVRGAIDSFAGIPWWAARQGRSLLEWAGLRRGSSRDAVRIQGRMSDGGLATPEAGSDPTPAIGADESSDDGGSPGGFAPHLVVVSVVAIAQGCRCVVRWAKGRANPRLALPPTAPDASLAWDRTRLALYLGSRNRAG</sequence>
<dbReference type="Proteomes" id="UP000324233">
    <property type="component" value="Chromosome"/>
</dbReference>
<dbReference type="NCBIfam" id="NF038127">
    <property type="entry name" value="FDP_fam"/>
    <property type="match status" value="1"/>
</dbReference>
<evidence type="ECO:0000259" key="3">
    <source>
        <dbReference type="Pfam" id="PF13205"/>
    </source>
</evidence>
<feature type="region of interest" description="Disordered" evidence="2">
    <location>
        <begin position="1"/>
        <end position="52"/>
    </location>
</feature>
<feature type="domain" description="SbsA Ig-like" evidence="3">
    <location>
        <begin position="56"/>
        <end position="157"/>
    </location>
</feature>
<evidence type="ECO:0000256" key="1">
    <source>
        <dbReference type="ARBA" id="ARBA00022729"/>
    </source>
</evidence>
<keyword evidence="1" id="KW-0732">Signal</keyword>
<evidence type="ECO:0000313" key="5">
    <source>
        <dbReference type="Proteomes" id="UP000324233"/>
    </source>
</evidence>
<gene>
    <name evidence="4" type="ORF">OJF2_62590</name>
</gene>
<dbReference type="Gene3D" id="2.60.120.380">
    <property type="match status" value="1"/>
</dbReference>
<dbReference type="InterPro" id="IPR032812">
    <property type="entry name" value="SbsA_Ig"/>
</dbReference>
<dbReference type="EMBL" id="CP042997">
    <property type="protein sequence ID" value="QEH37668.1"/>
    <property type="molecule type" value="Genomic_DNA"/>
</dbReference>